<dbReference type="InterPro" id="IPR019489">
    <property type="entry name" value="Clp_ATPase_C"/>
</dbReference>
<feature type="region of interest" description="Disordered" evidence="7">
    <location>
        <begin position="172"/>
        <end position="191"/>
    </location>
</feature>
<evidence type="ECO:0000259" key="8">
    <source>
        <dbReference type="SMART" id="SM00382"/>
    </source>
</evidence>
<dbReference type="InterPro" id="IPR003593">
    <property type="entry name" value="AAA+_ATPase"/>
</dbReference>
<keyword evidence="11" id="KW-1185">Reference proteome</keyword>
<reference evidence="10 11" key="1">
    <citation type="journal article" date="2012" name="Stand. Genomic Sci.">
        <title>Complete genome sequence of Terriglobus saanensis type strain SP1PR4(T), an Acidobacteria from tundra soil.</title>
        <authorList>
            <person name="Rawat S.R."/>
            <person name="Mannisto M.K."/>
            <person name="Starovoytov V."/>
            <person name="Goodwin L."/>
            <person name="Nolan M."/>
            <person name="Hauser L."/>
            <person name="Land M."/>
            <person name="Davenport K.W."/>
            <person name="Woyke T."/>
            <person name="Haggblom M.M."/>
        </authorList>
    </citation>
    <scope>NUCLEOTIDE SEQUENCE</scope>
    <source>
        <strain evidence="11">ATCC BAA-1853 / DSM 23119 / SP1PR4</strain>
    </source>
</reference>
<feature type="region of interest" description="Disordered" evidence="7">
    <location>
        <begin position="222"/>
        <end position="245"/>
    </location>
</feature>
<dbReference type="HOGENOM" id="CLU_033123_0_0_0"/>
<dbReference type="Gene3D" id="1.10.8.10">
    <property type="entry name" value="DNA helicase RuvA subunit, C-terminal domain"/>
    <property type="match status" value="1"/>
</dbReference>
<dbReference type="GO" id="GO:0016887">
    <property type="term" value="F:ATP hydrolysis activity"/>
    <property type="evidence" value="ECO:0007669"/>
    <property type="project" value="InterPro"/>
</dbReference>
<evidence type="ECO:0000259" key="9">
    <source>
        <dbReference type="SMART" id="SM01086"/>
    </source>
</evidence>
<dbReference type="InterPro" id="IPR027417">
    <property type="entry name" value="P-loop_NTPase"/>
</dbReference>
<dbReference type="CDD" id="cd19498">
    <property type="entry name" value="RecA-like_HslU"/>
    <property type="match status" value="1"/>
</dbReference>
<dbReference type="STRING" id="401053.AciPR4_0144"/>
<dbReference type="EMBL" id="CP002467">
    <property type="protein sequence ID" value="ADV80985.1"/>
    <property type="molecule type" value="Genomic_DNA"/>
</dbReference>
<dbReference type="SMART" id="SM01086">
    <property type="entry name" value="ClpB_D2-small"/>
    <property type="match status" value="1"/>
</dbReference>
<comment type="subcellular location">
    <subcellularLocation>
        <location evidence="1">Cytoplasm</location>
    </subcellularLocation>
</comment>
<evidence type="ECO:0000256" key="7">
    <source>
        <dbReference type="SAM" id="MobiDB-lite"/>
    </source>
</evidence>
<dbReference type="PANTHER" id="PTHR48102:SF3">
    <property type="entry name" value="ATP-DEPENDENT PROTEASE ATPASE SUBUNIT HSLU"/>
    <property type="match status" value="1"/>
</dbReference>
<comment type="similarity">
    <text evidence="2">Belongs to the ClpX chaperone family. HslU subfamily.</text>
</comment>
<dbReference type="NCBIfam" id="TIGR00390">
    <property type="entry name" value="hslU"/>
    <property type="match status" value="1"/>
</dbReference>
<feature type="domain" description="AAA+ ATPase" evidence="8">
    <location>
        <begin position="64"/>
        <end position="376"/>
    </location>
</feature>
<proteinExistence type="inferred from homology"/>
<dbReference type="eggNOG" id="COG1220">
    <property type="taxonomic scope" value="Bacteria"/>
</dbReference>
<sequence>MAIILPAAAEDQAQTFEEMTPREIVAELDKYVVGQQAAKRAVAIALRNRQRRQKLPPELADDIMPKNIIMIGPTGVGKTEIARRLAKLTNSPFLKVEASKFTEVGYVGRDVESIIRDLAEIAIDMVREEKMEEVEDKAEMNAEERLLDLLLPPSPVTTPTPSNPEEVLAEPVALEAEGTDKAKEETPGSRTREKLRMQFREGKLDERIVEIDVRDRNQPNFEVVGVQGGDDADATGPNGGMNLKDMLPGLFGPRSRKRKMKVAEAFEYLISEEESRLIDMDQVTRVAIDRVEDSGIVFLDEIDKIAGREGGHGPDISREGVQRDILPIVEGTTVNTKYGMISTDHILFIAAGAFHVSKPSDLIPELQGRFPIRVELHSLTVEDFVRILTEPKSSLVKQSIALMGTEGLKLEFTPEALSEMASFAFNVNEQTENIGARRLHTIMERVLDEISFQAPDILRSSKTNAEGVVGQVEPASIQPSPQMSLLNAEPGKPLPVIERHTEHGIEKVIVVDPEYVKQQVASIVKNQDLSRYIL</sequence>
<dbReference type="Pfam" id="PF00004">
    <property type="entry name" value="AAA"/>
    <property type="match status" value="1"/>
</dbReference>
<evidence type="ECO:0000256" key="3">
    <source>
        <dbReference type="ARBA" id="ARBA00022490"/>
    </source>
</evidence>
<accession>E8UZ40</accession>
<feature type="domain" description="Clp ATPase C-terminal" evidence="9">
    <location>
        <begin position="379"/>
        <end position="474"/>
    </location>
</feature>
<dbReference type="SMART" id="SM00382">
    <property type="entry name" value="AAA"/>
    <property type="match status" value="1"/>
</dbReference>
<evidence type="ECO:0000313" key="10">
    <source>
        <dbReference type="EMBL" id="ADV80985.1"/>
    </source>
</evidence>
<dbReference type="InterPro" id="IPR050052">
    <property type="entry name" value="ATP-dep_Clp_protease_ClpX"/>
</dbReference>
<dbReference type="SUPFAM" id="SSF52540">
    <property type="entry name" value="P-loop containing nucleoside triphosphate hydrolases"/>
    <property type="match status" value="1"/>
</dbReference>
<evidence type="ECO:0000256" key="6">
    <source>
        <dbReference type="ARBA" id="ARBA00023186"/>
    </source>
</evidence>
<dbReference type="FunFam" id="3.40.50.300:FF:000213">
    <property type="entry name" value="ATP-dependent protease ATPase subunit HslU"/>
    <property type="match status" value="1"/>
</dbReference>
<keyword evidence="4" id="KW-0547">Nucleotide-binding</keyword>
<keyword evidence="6" id="KW-0143">Chaperone</keyword>
<dbReference type="KEGG" id="tsa:AciPR4_0144"/>
<feature type="compositionally biased region" description="Basic and acidic residues" evidence="7">
    <location>
        <begin position="178"/>
        <end position="191"/>
    </location>
</feature>
<evidence type="ECO:0000256" key="5">
    <source>
        <dbReference type="ARBA" id="ARBA00022840"/>
    </source>
</evidence>
<dbReference type="Gene3D" id="3.40.50.300">
    <property type="entry name" value="P-loop containing nucleotide triphosphate hydrolases"/>
    <property type="match status" value="2"/>
</dbReference>
<dbReference type="RefSeq" id="WP_013566718.1">
    <property type="nucleotide sequence ID" value="NC_014963.1"/>
</dbReference>
<evidence type="ECO:0000256" key="1">
    <source>
        <dbReference type="ARBA" id="ARBA00004496"/>
    </source>
</evidence>
<dbReference type="GO" id="GO:0009376">
    <property type="term" value="C:HslUV protease complex"/>
    <property type="evidence" value="ECO:0007669"/>
    <property type="project" value="InterPro"/>
</dbReference>
<dbReference type="GO" id="GO:0008233">
    <property type="term" value="F:peptidase activity"/>
    <property type="evidence" value="ECO:0007669"/>
    <property type="project" value="InterPro"/>
</dbReference>
<dbReference type="AlphaFoldDB" id="E8UZ40"/>
<gene>
    <name evidence="10" type="ordered locus">AciPR4_0144</name>
</gene>
<dbReference type="OrthoDB" id="9804062at2"/>
<evidence type="ECO:0000256" key="4">
    <source>
        <dbReference type="ARBA" id="ARBA00022741"/>
    </source>
</evidence>
<organism evidence="10 11">
    <name type="scientific">Terriglobus saanensis (strain ATCC BAA-1853 / DSM 23119 / SP1PR4)</name>
    <dbReference type="NCBI Taxonomy" id="401053"/>
    <lineage>
        <taxon>Bacteria</taxon>
        <taxon>Pseudomonadati</taxon>
        <taxon>Acidobacteriota</taxon>
        <taxon>Terriglobia</taxon>
        <taxon>Terriglobales</taxon>
        <taxon>Acidobacteriaceae</taxon>
        <taxon>Terriglobus</taxon>
    </lineage>
</organism>
<evidence type="ECO:0000313" key="11">
    <source>
        <dbReference type="Proteomes" id="UP000006844"/>
    </source>
</evidence>
<dbReference type="GO" id="GO:0051603">
    <property type="term" value="P:proteolysis involved in protein catabolic process"/>
    <property type="evidence" value="ECO:0007669"/>
    <property type="project" value="TreeGrafter"/>
</dbReference>
<dbReference type="Proteomes" id="UP000006844">
    <property type="component" value="Chromosome"/>
</dbReference>
<dbReference type="GO" id="GO:0005524">
    <property type="term" value="F:ATP binding"/>
    <property type="evidence" value="ECO:0007669"/>
    <property type="project" value="UniProtKB-KW"/>
</dbReference>
<keyword evidence="10" id="KW-0346">Stress response</keyword>
<dbReference type="PANTHER" id="PTHR48102">
    <property type="entry name" value="ATP-DEPENDENT CLP PROTEASE ATP-BINDING SUBUNIT CLPX-LIKE, MITOCHONDRIAL-RELATED"/>
    <property type="match status" value="1"/>
</dbReference>
<dbReference type="InterPro" id="IPR004491">
    <property type="entry name" value="HslU"/>
</dbReference>
<dbReference type="Gene3D" id="1.10.8.60">
    <property type="match status" value="1"/>
</dbReference>
<keyword evidence="5" id="KW-0067">ATP-binding</keyword>
<evidence type="ECO:0000256" key="2">
    <source>
        <dbReference type="ARBA" id="ARBA00009771"/>
    </source>
</evidence>
<dbReference type="Pfam" id="PF07724">
    <property type="entry name" value="AAA_2"/>
    <property type="match status" value="1"/>
</dbReference>
<dbReference type="FunFam" id="3.40.50.300:FF:000220">
    <property type="entry name" value="ATP-dependent protease ATPase subunit HslU"/>
    <property type="match status" value="1"/>
</dbReference>
<dbReference type="InterPro" id="IPR003959">
    <property type="entry name" value="ATPase_AAA_core"/>
</dbReference>
<protein>
    <submittedName>
        <fullName evidence="10">Heat shock protein HslVU, ATPase subunit HslU</fullName>
    </submittedName>
</protein>
<keyword evidence="3" id="KW-0963">Cytoplasm</keyword>
<name>E8UZ40_TERSS</name>
<dbReference type="NCBIfam" id="NF003544">
    <property type="entry name" value="PRK05201.1"/>
    <property type="match status" value="1"/>
</dbReference>